<protein>
    <submittedName>
        <fullName evidence="2">Uncharacterized protein</fullName>
    </submittedName>
</protein>
<evidence type="ECO:0000313" key="2">
    <source>
        <dbReference type="EMBL" id="KAK6924557.1"/>
    </source>
</evidence>
<proteinExistence type="predicted"/>
<accession>A0AAN8Z4K0</accession>
<organism evidence="2 3">
    <name type="scientific">Dillenia turbinata</name>
    <dbReference type="NCBI Taxonomy" id="194707"/>
    <lineage>
        <taxon>Eukaryota</taxon>
        <taxon>Viridiplantae</taxon>
        <taxon>Streptophyta</taxon>
        <taxon>Embryophyta</taxon>
        <taxon>Tracheophyta</taxon>
        <taxon>Spermatophyta</taxon>
        <taxon>Magnoliopsida</taxon>
        <taxon>eudicotyledons</taxon>
        <taxon>Gunneridae</taxon>
        <taxon>Pentapetalae</taxon>
        <taxon>Dilleniales</taxon>
        <taxon>Dilleniaceae</taxon>
        <taxon>Dillenia</taxon>
    </lineage>
</organism>
<comment type="caution">
    <text evidence="2">The sequence shown here is derived from an EMBL/GenBank/DDBJ whole genome shotgun (WGS) entry which is preliminary data.</text>
</comment>
<evidence type="ECO:0000313" key="3">
    <source>
        <dbReference type="Proteomes" id="UP001370490"/>
    </source>
</evidence>
<gene>
    <name evidence="2" type="ORF">RJ641_010757</name>
</gene>
<reference evidence="2 3" key="1">
    <citation type="submission" date="2023-12" db="EMBL/GenBank/DDBJ databases">
        <title>A high-quality genome assembly for Dillenia turbinata (Dilleniales).</title>
        <authorList>
            <person name="Chanderbali A."/>
        </authorList>
    </citation>
    <scope>NUCLEOTIDE SEQUENCE [LARGE SCALE GENOMIC DNA]</scope>
    <source>
        <strain evidence="2">LSX21</strain>
        <tissue evidence="2">Leaf</tissue>
    </source>
</reference>
<feature type="region of interest" description="Disordered" evidence="1">
    <location>
        <begin position="76"/>
        <end position="95"/>
    </location>
</feature>
<name>A0AAN8Z4K0_9MAGN</name>
<sequence length="95" mass="11262">MSVDRRVLLIHTERTRSLSCNDAFHYDSLECYRLFDHVSSYIYVMCKDDAEGRIILRDKVENCLHEATSIREKAKEMKENAIRRRKAAKQARVEK</sequence>
<evidence type="ECO:0000256" key="1">
    <source>
        <dbReference type="SAM" id="MobiDB-lite"/>
    </source>
</evidence>
<dbReference type="EMBL" id="JBAMMX010000017">
    <property type="protein sequence ID" value="KAK6924557.1"/>
    <property type="molecule type" value="Genomic_DNA"/>
</dbReference>
<dbReference type="Proteomes" id="UP001370490">
    <property type="component" value="Unassembled WGS sequence"/>
</dbReference>
<keyword evidence="3" id="KW-1185">Reference proteome</keyword>
<dbReference type="AlphaFoldDB" id="A0AAN8Z4K0"/>